<keyword evidence="7 10" id="KW-0456">Lyase</keyword>
<dbReference type="PIRSF" id="PIRSF000495">
    <property type="entry name" value="Amidotransf_hisH"/>
    <property type="match status" value="1"/>
</dbReference>
<dbReference type="CDD" id="cd01748">
    <property type="entry name" value="GATase1_IGP_Synthase"/>
    <property type="match status" value="1"/>
</dbReference>
<feature type="active site" evidence="10 11">
    <location>
        <position position="186"/>
    </location>
</feature>
<feature type="active site" description="Nucleophile" evidence="10 11">
    <location>
        <position position="80"/>
    </location>
</feature>
<dbReference type="GO" id="GO:0004359">
    <property type="term" value="F:glutaminase activity"/>
    <property type="evidence" value="ECO:0007669"/>
    <property type="project" value="UniProtKB-EC"/>
</dbReference>
<dbReference type="Pfam" id="PF00117">
    <property type="entry name" value="GATase"/>
    <property type="match status" value="1"/>
</dbReference>
<dbReference type="InterPro" id="IPR010139">
    <property type="entry name" value="Imidazole-glycPsynth_HisH"/>
</dbReference>
<keyword evidence="6 10" id="KW-0368">Histidine biosynthesis</keyword>
<feature type="active site" evidence="10 11">
    <location>
        <position position="188"/>
    </location>
</feature>
<keyword evidence="4 10" id="KW-0378">Hydrolase</keyword>
<evidence type="ECO:0000313" key="14">
    <source>
        <dbReference type="Proteomes" id="UP000177905"/>
    </source>
</evidence>
<comment type="subunit">
    <text evidence="2 10">Heterodimer of HisH and HisF.</text>
</comment>
<dbReference type="PANTHER" id="PTHR42701">
    <property type="entry name" value="IMIDAZOLE GLYCEROL PHOSPHATE SYNTHASE SUBUNIT HISH"/>
    <property type="match status" value="1"/>
</dbReference>
<evidence type="ECO:0000256" key="3">
    <source>
        <dbReference type="ARBA" id="ARBA00022605"/>
    </source>
</evidence>
<organism evidence="13 14">
    <name type="scientific">candidate division WOR-1 bacterium RIFOXYB2_FULL_36_35</name>
    <dbReference type="NCBI Taxonomy" id="1802578"/>
    <lineage>
        <taxon>Bacteria</taxon>
        <taxon>Bacillati</taxon>
        <taxon>Saganbacteria</taxon>
    </lineage>
</organism>
<feature type="domain" description="Glutamine amidotransferase" evidence="12">
    <location>
        <begin position="3"/>
        <end position="202"/>
    </location>
</feature>
<dbReference type="HAMAP" id="MF_00278">
    <property type="entry name" value="HisH"/>
    <property type="match status" value="1"/>
</dbReference>
<keyword evidence="5 10" id="KW-0315">Glutamine amidotransferase</keyword>
<dbReference type="UniPathway" id="UPA00031">
    <property type="reaction ID" value="UER00010"/>
</dbReference>
<dbReference type="GO" id="GO:0005737">
    <property type="term" value="C:cytoplasm"/>
    <property type="evidence" value="ECO:0007669"/>
    <property type="project" value="UniProtKB-SubCell"/>
</dbReference>
<dbReference type="InterPro" id="IPR029062">
    <property type="entry name" value="Class_I_gatase-like"/>
</dbReference>
<dbReference type="InterPro" id="IPR017926">
    <property type="entry name" value="GATASE"/>
</dbReference>
<dbReference type="EC" id="3.5.1.2" evidence="10"/>
<evidence type="ECO:0000256" key="7">
    <source>
        <dbReference type="ARBA" id="ARBA00023239"/>
    </source>
</evidence>
<dbReference type="PANTHER" id="PTHR42701:SF1">
    <property type="entry name" value="IMIDAZOLE GLYCEROL PHOSPHATE SYNTHASE SUBUNIT HISH"/>
    <property type="match status" value="1"/>
</dbReference>
<evidence type="ECO:0000256" key="5">
    <source>
        <dbReference type="ARBA" id="ARBA00022962"/>
    </source>
</evidence>
<evidence type="ECO:0000259" key="12">
    <source>
        <dbReference type="Pfam" id="PF00117"/>
    </source>
</evidence>
<comment type="caution">
    <text evidence="13">The sequence shown here is derived from an EMBL/GenBank/DDBJ whole genome shotgun (WGS) entry which is preliminary data.</text>
</comment>
<sequence length="205" mass="23299">MIVIIDYGMGNLGSILNMLKKIGVEAQISSDLSVIAKASKFIFPGVGSFDNGMRKIKQLGLIEILEEKVLKEKSPILGICLGMQLFTKKSEEGELPGLGWIDAETVRFNLKDHDQNLKIPHMGWNQIVPQKKSLLFSEMFSDPKFYFVHSYHLICNDISAELTKTFYGYDFVSSVQKENIYGVQFHPEKSHKFGMKLLRNFVELC</sequence>
<dbReference type="GO" id="GO:0000107">
    <property type="term" value="F:imidazoleglycerol-phosphate synthase activity"/>
    <property type="evidence" value="ECO:0007669"/>
    <property type="project" value="UniProtKB-UniRule"/>
</dbReference>
<dbReference type="SUPFAM" id="SSF52317">
    <property type="entry name" value="Class I glutamine amidotransferase-like"/>
    <property type="match status" value="1"/>
</dbReference>
<reference evidence="13 14" key="1">
    <citation type="journal article" date="2016" name="Nat. Commun.">
        <title>Thousands of microbial genomes shed light on interconnected biogeochemical processes in an aquifer system.</title>
        <authorList>
            <person name="Anantharaman K."/>
            <person name="Brown C.T."/>
            <person name="Hug L.A."/>
            <person name="Sharon I."/>
            <person name="Castelle C.J."/>
            <person name="Probst A.J."/>
            <person name="Thomas B.C."/>
            <person name="Singh A."/>
            <person name="Wilkins M.J."/>
            <person name="Karaoz U."/>
            <person name="Brodie E.L."/>
            <person name="Williams K.H."/>
            <person name="Hubbard S.S."/>
            <person name="Banfield J.F."/>
        </authorList>
    </citation>
    <scope>NUCLEOTIDE SEQUENCE [LARGE SCALE GENOMIC DNA]</scope>
</reference>
<evidence type="ECO:0000313" key="13">
    <source>
        <dbReference type="EMBL" id="OGC16644.1"/>
    </source>
</evidence>
<comment type="catalytic activity">
    <reaction evidence="9 10">
        <text>L-glutamine + H2O = L-glutamate + NH4(+)</text>
        <dbReference type="Rhea" id="RHEA:15889"/>
        <dbReference type="ChEBI" id="CHEBI:15377"/>
        <dbReference type="ChEBI" id="CHEBI:28938"/>
        <dbReference type="ChEBI" id="CHEBI:29985"/>
        <dbReference type="ChEBI" id="CHEBI:58359"/>
        <dbReference type="EC" id="3.5.1.2"/>
    </reaction>
</comment>
<dbReference type="EC" id="4.3.2.10" evidence="10"/>
<keyword evidence="10" id="KW-0963">Cytoplasm</keyword>
<comment type="subcellular location">
    <subcellularLocation>
        <location evidence="10">Cytoplasm</location>
    </subcellularLocation>
</comment>
<name>A0A1F4S8A6_UNCSA</name>
<dbReference type="EMBL" id="MEUA01000005">
    <property type="protein sequence ID" value="OGC16644.1"/>
    <property type="molecule type" value="Genomic_DNA"/>
</dbReference>
<dbReference type="GO" id="GO:0000105">
    <property type="term" value="P:L-histidine biosynthetic process"/>
    <property type="evidence" value="ECO:0007669"/>
    <property type="project" value="UniProtKB-UniRule"/>
</dbReference>
<evidence type="ECO:0000256" key="10">
    <source>
        <dbReference type="HAMAP-Rule" id="MF_00278"/>
    </source>
</evidence>
<accession>A0A1F4S8A6</accession>
<keyword evidence="3 10" id="KW-0028">Amino-acid biosynthesis</keyword>
<dbReference type="NCBIfam" id="TIGR01855">
    <property type="entry name" value="IMP_synth_hisH"/>
    <property type="match status" value="1"/>
</dbReference>
<evidence type="ECO:0000256" key="11">
    <source>
        <dbReference type="PIRSR" id="PIRSR000495-1"/>
    </source>
</evidence>
<comment type="pathway">
    <text evidence="1 10">Amino-acid biosynthesis; L-histidine biosynthesis; L-histidine from 5-phospho-alpha-D-ribose 1-diphosphate: step 5/9.</text>
</comment>
<comment type="catalytic activity">
    <reaction evidence="8 10">
        <text>5-[(5-phospho-1-deoxy-D-ribulos-1-ylimino)methylamino]-1-(5-phospho-beta-D-ribosyl)imidazole-4-carboxamide + L-glutamine = D-erythro-1-(imidazol-4-yl)glycerol 3-phosphate + 5-amino-1-(5-phospho-beta-D-ribosyl)imidazole-4-carboxamide + L-glutamate + H(+)</text>
        <dbReference type="Rhea" id="RHEA:24793"/>
        <dbReference type="ChEBI" id="CHEBI:15378"/>
        <dbReference type="ChEBI" id="CHEBI:29985"/>
        <dbReference type="ChEBI" id="CHEBI:58278"/>
        <dbReference type="ChEBI" id="CHEBI:58359"/>
        <dbReference type="ChEBI" id="CHEBI:58475"/>
        <dbReference type="ChEBI" id="CHEBI:58525"/>
        <dbReference type="EC" id="4.3.2.10"/>
    </reaction>
</comment>
<gene>
    <name evidence="10" type="primary">hisH</name>
    <name evidence="13" type="ORF">A2290_03450</name>
</gene>
<evidence type="ECO:0000256" key="6">
    <source>
        <dbReference type="ARBA" id="ARBA00023102"/>
    </source>
</evidence>
<evidence type="ECO:0000256" key="1">
    <source>
        <dbReference type="ARBA" id="ARBA00005091"/>
    </source>
</evidence>
<evidence type="ECO:0000256" key="2">
    <source>
        <dbReference type="ARBA" id="ARBA00011152"/>
    </source>
</evidence>
<comment type="function">
    <text evidence="10">IGPS catalyzes the conversion of PRFAR and glutamine to IGP, AICAR and glutamate. The HisH subunit catalyzes the hydrolysis of glutamine to glutamate and ammonia as part of the synthesis of IGP and AICAR. The resulting ammonia molecule is channeled to the active site of HisF.</text>
</comment>
<proteinExistence type="inferred from homology"/>
<evidence type="ECO:0000256" key="8">
    <source>
        <dbReference type="ARBA" id="ARBA00047838"/>
    </source>
</evidence>
<dbReference type="PROSITE" id="PS51273">
    <property type="entry name" value="GATASE_TYPE_1"/>
    <property type="match status" value="1"/>
</dbReference>
<dbReference type="Gene3D" id="3.40.50.880">
    <property type="match status" value="1"/>
</dbReference>
<dbReference type="GO" id="GO:0016829">
    <property type="term" value="F:lyase activity"/>
    <property type="evidence" value="ECO:0007669"/>
    <property type="project" value="UniProtKB-KW"/>
</dbReference>
<evidence type="ECO:0000256" key="9">
    <source>
        <dbReference type="ARBA" id="ARBA00049534"/>
    </source>
</evidence>
<dbReference type="AlphaFoldDB" id="A0A1F4S8A6"/>
<keyword evidence="13" id="KW-0808">Transferase</keyword>
<evidence type="ECO:0000256" key="4">
    <source>
        <dbReference type="ARBA" id="ARBA00022801"/>
    </source>
</evidence>
<dbReference type="Proteomes" id="UP000177905">
    <property type="component" value="Unassembled WGS sequence"/>
</dbReference>
<protein>
    <recommendedName>
        <fullName evidence="10">Imidazole glycerol phosphate synthase subunit HisH</fullName>
        <ecNumber evidence="10">4.3.2.10</ecNumber>
    </recommendedName>
    <alternativeName>
        <fullName evidence="10">IGP synthase glutaminase subunit</fullName>
        <ecNumber evidence="10">3.5.1.2</ecNumber>
    </alternativeName>
    <alternativeName>
        <fullName evidence="10">IGP synthase subunit HisH</fullName>
    </alternativeName>
    <alternativeName>
        <fullName evidence="10">ImGP synthase subunit HisH</fullName>
        <shortName evidence="10">IGPS subunit HisH</shortName>
    </alternativeName>
</protein>